<sequence>MKQNPKFYRELENALGDDENYVRKAKNVHLRFSIEIVLERKLEEFEAMNGVELRVELRRERKRN</sequence>
<dbReference type="AlphaFoldDB" id="A0A2Z6N010"/>
<protein>
    <submittedName>
        <fullName evidence="1">Uncharacterized protein</fullName>
    </submittedName>
</protein>
<evidence type="ECO:0000313" key="2">
    <source>
        <dbReference type="Proteomes" id="UP000242715"/>
    </source>
</evidence>
<dbReference type="Proteomes" id="UP000242715">
    <property type="component" value="Unassembled WGS sequence"/>
</dbReference>
<gene>
    <name evidence="1" type="ORF">TSUD_204690</name>
</gene>
<name>A0A2Z6N010_TRISU</name>
<dbReference type="EMBL" id="DF973392">
    <property type="protein sequence ID" value="GAU29275.1"/>
    <property type="molecule type" value="Genomic_DNA"/>
</dbReference>
<proteinExistence type="predicted"/>
<keyword evidence="2" id="KW-1185">Reference proteome</keyword>
<accession>A0A2Z6N010</accession>
<evidence type="ECO:0000313" key="1">
    <source>
        <dbReference type="EMBL" id="GAU29275.1"/>
    </source>
</evidence>
<organism evidence="1 2">
    <name type="scientific">Trifolium subterraneum</name>
    <name type="common">Subterranean clover</name>
    <dbReference type="NCBI Taxonomy" id="3900"/>
    <lineage>
        <taxon>Eukaryota</taxon>
        <taxon>Viridiplantae</taxon>
        <taxon>Streptophyta</taxon>
        <taxon>Embryophyta</taxon>
        <taxon>Tracheophyta</taxon>
        <taxon>Spermatophyta</taxon>
        <taxon>Magnoliopsida</taxon>
        <taxon>eudicotyledons</taxon>
        <taxon>Gunneridae</taxon>
        <taxon>Pentapetalae</taxon>
        <taxon>rosids</taxon>
        <taxon>fabids</taxon>
        <taxon>Fabales</taxon>
        <taxon>Fabaceae</taxon>
        <taxon>Papilionoideae</taxon>
        <taxon>50 kb inversion clade</taxon>
        <taxon>NPAAA clade</taxon>
        <taxon>Hologalegina</taxon>
        <taxon>IRL clade</taxon>
        <taxon>Trifolieae</taxon>
        <taxon>Trifolium</taxon>
    </lineage>
</organism>
<reference evidence="2" key="1">
    <citation type="journal article" date="2017" name="Front. Plant Sci.">
        <title>Climate Clever Clovers: New Paradigm to Reduce the Environmental Footprint of Ruminants by Breeding Low Methanogenic Forages Utilizing Haplotype Variation.</title>
        <authorList>
            <person name="Kaur P."/>
            <person name="Appels R."/>
            <person name="Bayer P.E."/>
            <person name="Keeble-Gagnere G."/>
            <person name="Wang J."/>
            <person name="Hirakawa H."/>
            <person name="Shirasawa K."/>
            <person name="Vercoe P."/>
            <person name="Stefanova K."/>
            <person name="Durmic Z."/>
            <person name="Nichols P."/>
            <person name="Revell C."/>
            <person name="Isobe S.N."/>
            <person name="Edwards D."/>
            <person name="Erskine W."/>
        </authorList>
    </citation>
    <scope>NUCLEOTIDE SEQUENCE [LARGE SCALE GENOMIC DNA]</scope>
    <source>
        <strain evidence="2">cv. Daliak</strain>
    </source>
</reference>